<evidence type="ECO:0000256" key="4">
    <source>
        <dbReference type="ARBA" id="ARBA00022679"/>
    </source>
</evidence>
<keyword evidence="4" id="KW-0808">Transferase</keyword>
<dbReference type="Gene3D" id="3.40.1010.10">
    <property type="entry name" value="Cobalt-precorrin-4 Transmethylase, Domain 1"/>
    <property type="match status" value="1"/>
</dbReference>
<dbReference type="Gene3D" id="3.30.950.10">
    <property type="entry name" value="Methyltransferase, Cobalt-precorrin-4 Transmethylase, Domain 2"/>
    <property type="match status" value="1"/>
</dbReference>
<reference evidence="8" key="1">
    <citation type="journal article" date="2014" name="Front. Microbiol.">
        <title>High frequency of phylogenetically diverse reductive dehalogenase-homologous genes in deep subseafloor sedimentary metagenomes.</title>
        <authorList>
            <person name="Kawai M."/>
            <person name="Futagami T."/>
            <person name="Toyoda A."/>
            <person name="Takaki Y."/>
            <person name="Nishi S."/>
            <person name="Hori S."/>
            <person name="Arai W."/>
            <person name="Tsubouchi T."/>
            <person name="Morono Y."/>
            <person name="Uchiyama I."/>
            <person name="Ito T."/>
            <person name="Fujiyama A."/>
            <person name="Inagaki F."/>
            <person name="Takami H."/>
        </authorList>
    </citation>
    <scope>NUCLEOTIDE SEQUENCE</scope>
    <source>
        <strain evidence="8">Expedition CK06-06</strain>
    </source>
</reference>
<dbReference type="InterPro" id="IPR000878">
    <property type="entry name" value="4pyrrol_Mease"/>
</dbReference>
<evidence type="ECO:0000256" key="5">
    <source>
        <dbReference type="ARBA" id="ARBA00022691"/>
    </source>
</evidence>
<dbReference type="GO" id="GO:0032259">
    <property type="term" value="P:methylation"/>
    <property type="evidence" value="ECO:0007669"/>
    <property type="project" value="UniProtKB-KW"/>
</dbReference>
<sequence length="195" mass="22211">IACEDTRHTRKLLSHYDIHTSVTSFYQQNQFKKAPYLINCLENGQDIALVSKAGTPGISDPGYYLIREAVKKEIRIVPIPGPTALIIALVASGISMESFVFEGFLGRSKAERKKKLNQLKEEKRTIILYEAPHRIKKILPEIREILGDRHIAITRELTKKFEEIIRGKVSEVEAVFLKKEPRGEFTLVIEGKQKP</sequence>
<keyword evidence="3" id="KW-0489">Methyltransferase</keyword>
<keyword evidence="6" id="KW-0472">Membrane</keyword>
<keyword evidence="6" id="KW-1133">Transmembrane helix</keyword>
<dbReference type="InterPro" id="IPR035996">
    <property type="entry name" value="4pyrrol_Methylase_sf"/>
</dbReference>
<dbReference type="InterPro" id="IPR014777">
    <property type="entry name" value="4pyrrole_Mease_sub1"/>
</dbReference>
<name>X1HVB9_9ZZZZ</name>
<evidence type="ECO:0000256" key="6">
    <source>
        <dbReference type="SAM" id="Phobius"/>
    </source>
</evidence>
<keyword evidence="2" id="KW-0698">rRNA processing</keyword>
<dbReference type="PANTHER" id="PTHR46111">
    <property type="entry name" value="RIBOSOMAL RNA SMALL SUBUNIT METHYLTRANSFERASE I"/>
    <property type="match status" value="1"/>
</dbReference>
<keyword evidence="1" id="KW-0963">Cytoplasm</keyword>
<dbReference type="FunFam" id="3.30.950.10:FF:000002">
    <property type="entry name" value="Ribosomal RNA small subunit methyltransferase I"/>
    <property type="match status" value="1"/>
</dbReference>
<dbReference type="AlphaFoldDB" id="X1HVB9"/>
<evidence type="ECO:0000256" key="1">
    <source>
        <dbReference type="ARBA" id="ARBA00022490"/>
    </source>
</evidence>
<evidence type="ECO:0000256" key="2">
    <source>
        <dbReference type="ARBA" id="ARBA00022552"/>
    </source>
</evidence>
<organism evidence="8">
    <name type="scientific">marine sediment metagenome</name>
    <dbReference type="NCBI Taxonomy" id="412755"/>
    <lineage>
        <taxon>unclassified sequences</taxon>
        <taxon>metagenomes</taxon>
        <taxon>ecological metagenomes</taxon>
    </lineage>
</organism>
<dbReference type="SUPFAM" id="SSF53790">
    <property type="entry name" value="Tetrapyrrole methylase"/>
    <property type="match status" value="1"/>
</dbReference>
<dbReference type="InterPro" id="IPR014776">
    <property type="entry name" value="4pyrrole_Mease_sub2"/>
</dbReference>
<accession>X1HVB9</accession>
<feature type="domain" description="Tetrapyrrole methylase" evidence="7">
    <location>
        <begin position="1"/>
        <end position="172"/>
    </location>
</feature>
<dbReference type="InterPro" id="IPR008189">
    <property type="entry name" value="rRNA_ssu_MeTfrase_I"/>
</dbReference>
<dbReference type="PANTHER" id="PTHR46111:SF1">
    <property type="entry name" value="RIBOSOMAL RNA SMALL SUBUNIT METHYLTRANSFERASE I"/>
    <property type="match status" value="1"/>
</dbReference>
<feature type="transmembrane region" description="Helical" evidence="6">
    <location>
        <begin position="84"/>
        <end position="105"/>
    </location>
</feature>
<dbReference type="EMBL" id="BARU01031392">
    <property type="protein sequence ID" value="GAH74096.1"/>
    <property type="molecule type" value="Genomic_DNA"/>
</dbReference>
<dbReference type="CDD" id="cd11648">
    <property type="entry name" value="RsmI"/>
    <property type="match status" value="1"/>
</dbReference>
<dbReference type="NCBIfam" id="TIGR00096">
    <property type="entry name" value="16S rRNA (cytidine(1402)-2'-O)-methyltransferase"/>
    <property type="match status" value="1"/>
</dbReference>
<proteinExistence type="predicted"/>
<protein>
    <recommendedName>
        <fullName evidence="7">Tetrapyrrole methylase domain-containing protein</fullName>
    </recommendedName>
</protein>
<gene>
    <name evidence="8" type="ORF">S03H2_49657</name>
</gene>
<dbReference type="GO" id="GO:0006364">
    <property type="term" value="P:rRNA processing"/>
    <property type="evidence" value="ECO:0007669"/>
    <property type="project" value="UniProtKB-KW"/>
</dbReference>
<evidence type="ECO:0000256" key="3">
    <source>
        <dbReference type="ARBA" id="ARBA00022603"/>
    </source>
</evidence>
<keyword evidence="5" id="KW-0949">S-adenosyl-L-methionine</keyword>
<dbReference type="GO" id="GO:0008168">
    <property type="term" value="F:methyltransferase activity"/>
    <property type="evidence" value="ECO:0007669"/>
    <property type="project" value="UniProtKB-KW"/>
</dbReference>
<comment type="caution">
    <text evidence="8">The sequence shown here is derived from an EMBL/GenBank/DDBJ whole genome shotgun (WGS) entry which is preliminary data.</text>
</comment>
<dbReference type="Pfam" id="PF00590">
    <property type="entry name" value="TP_methylase"/>
    <property type="match status" value="1"/>
</dbReference>
<evidence type="ECO:0000259" key="7">
    <source>
        <dbReference type="Pfam" id="PF00590"/>
    </source>
</evidence>
<keyword evidence="6" id="KW-0812">Transmembrane</keyword>
<feature type="non-terminal residue" evidence="8">
    <location>
        <position position="1"/>
    </location>
</feature>
<evidence type="ECO:0000313" key="8">
    <source>
        <dbReference type="EMBL" id="GAH74096.1"/>
    </source>
</evidence>